<reference evidence="1 2" key="1">
    <citation type="submission" date="2015-09" db="EMBL/GenBank/DDBJ databases">
        <title>Draft genome of the parasitic nematode Teladorsagia circumcincta isolate WARC Sus (inbred).</title>
        <authorList>
            <person name="Mitreva M."/>
        </authorList>
    </citation>
    <scope>NUCLEOTIDE SEQUENCE [LARGE SCALE GENOMIC DNA]</scope>
    <source>
        <strain evidence="1 2">S</strain>
    </source>
</reference>
<organism evidence="1 2">
    <name type="scientific">Teladorsagia circumcincta</name>
    <name type="common">Brown stomach worm</name>
    <name type="synonym">Ostertagia circumcincta</name>
    <dbReference type="NCBI Taxonomy" id="45464"/>
    <lineage>
        <taxon>Eukaryota</taxon>
        <taxon>Metazoa</taxon>
        <taxon>Ecdysozoa</taxon>
        <taxon>Nematoda</taxon>
        <taxon>Chromadorea</taxon>
        <taxon>Rhabditida</taxon>
        <taxon>Rhabditina</taxon>
        <taxon>Rhabditomorpha</taxon>
        <taxon>Strongyloidea</taxon>
        <taxon>Trichostrongylidae</taxon>
        <taxon>Teladorsagia</taxon>
    </lineage>
</organism>
<dbReference type="OrthoDB" id="5870002at2759"/>
<evidence type="ECO:0000313" key="2">
    <source>
        <dbReference type="Proteomes" id="UP000230423"/>
    </source>
</evidence>
<dbReference type="AlphaFoldDB" id="A0A2G9V3K9"/>
<accession>A0A2G9V3K9</accession>
<dbReference type="EMBL" id="KZ345044">
    <property type="protein sequence ID" value="PIO76552.1"/>
    <property type="molecule type" value="Genomic_DNA"/>
</dbReference>
<evidence type="ECO:0000313" key="1">
    <source>
        <dbReference type="EMBL" id="PIO76552.1"/>
    </source>
</evidence>
<proteinExistence type="predicted"/>
<name>A0A2G9V3K9_TELCI</name>
<keyword evidence="2" id="KW-1185">Reference proteome</keyword>
<dbReference type="Proteomes" id="UP000230423">
    <property type="component" value="Unassembled WGS sequence"/>
</dbReference>
<sequence>MAVTVTRSSESVASECHLLSIVHRKTTLSHVLTFKIDAMAIHHEGSCLSNLSSFSRFLLCR</sequence>
<gene>
    <name evidence="1" type="ORF">TELCIR_01381</name>
</gene>
<protein>
    <submittedName>
        <fullName evidence="1">Uncharacterized protein</fullName>
    </submittedName>
</protein>